<proteinExistence type="predicted"/>
<keyword evidence="1" id="KW-0472">Membrane</keyword>
<dbReference type="Proteomes" id="UP000664357">
    <property type="component" value="Unassembled WGS sequence"/>
</dbReference>
<accession>A0ABV0ENF9</accession>
<organism evidence="2 3">
    <name type="scientific">Candidatus Enterococcus ferrettii</name>
    <dbReference type="NCBI Taxonomy" id="2815324"/>
    <lineage>
        <taxon>Bacteria</taxon>
        <taxon>Bacillati</taxon>
        <taxon>Bacillota</taxon>
        <taxon>Bacilli</taxon>
        <taxon>Lactobacillales</taxon>
        <taxon>Enterococcaceae</taxon>
        <taxon>Enterococcus</taxon>
    </lineage>
</organism>
<sequence>MTIKEIRKIKLVADWLLVAYIYFVFSTATRGSGYFAVNLSLLIGSVLLRDLLPKEYRFGGTFLKKGNRWMEFIIEAVLILSIAFVLIELL</sequence>
<reference evidence="2 3" key="1">
    <citation type="submission" date="2024-02" db="EMBL/GenBank/DDBJ databases">
        <title>The Genome Sequence of Enterococcus sp. DIV0159.</title>
        <authorList>
            <person name="Earl A."/>
            <person name="Manson A."/>
            <person name="Gilmore M."/>
            <person name="Sanders J."/>
            <person name="Shea T."/>
            <person name="Howe W."/>
            <person name="Livny J."/>
            <person name="Cuomo C."/>
            <person name="Neafsey D."/>
            <person name="Birren B."/>
        </authorList>
    </citation>
    <scope>NUCLEOTIDE SEQUENCE [LARGE SCALE GENOMIC DNA]</scope>
    <source>
        <strain evidence="2 3">665A</strain>
    </source>
</reference>
<keyword evidence="1" id="KW-1133">Transmembrane helix</keyword>
<evidence type="ECO:0000313" key="2">
    <source>
        <dbReference type="EMBL" id="MEO1770164.1"/>
    </source>
</evidence>
<evidence type="ECO:0000313" key="3">
    <source>
        <dbReference type="Proteomes" id="UP000664357"/>
    </source>
</evidence>
<name>A0ABV0ENF9_9ENTE</name>
<dbReference type="RefSeq" id="WP_207703639.1">
    <property type="nucleotide sequence ID" value="NZ_JAFREL020000001.1"/>
</dbReference>
<feature type="transmembrane region" description="Helical" evidence="1">
    <location>
        <begin position="12"/>
        <end position="28"/>
    </location>
</feature>
<keyword evidence="3" id="KW-1185">Reference proteome</keyword>
<dbReference type="EMBL" id="JAFREL020000001">
    <property type="protein sequence ID" value="MEO1770164.1"/>
    <property type="molecule type" value="Genomic_DNA"/>
</dbReference>
<evidence type="ECO:0000256" key="1">
    <source>
        <dbReference type="SAM" id="Phobius"/>
    </source>
</evidence>
<protein>
    <submittedName>
        <fullName evidence="2">Uncharacterized protein</fullName>
    </submittedName>
</protein>
<keyword evidence="1" id="KW-0812">Transmembrane</keyword>
<gene>
    <name evidence="2" type="ORF">JZO67_002115</name>
</gene>
<feature type="transmembrane region" description="Helical" evidence="1">
    <location>
        <begin position="72"/>
        <end position="89"/>
    </location>
</feature>
<comment type="caution">
    <text evidence="2">The sequence shown here is derived from an EMBL/GenBank/DDBJ whole genome shotgun (WGS) entry which is preliminary data.</text>
</comment>